<organism evidence="2 3">
    <name type="scientific">Lymnaea stagnalis</name>
    <name type="common">Great pond snail</name>
    <name type="synonym">Helix stagnalis</name>
    <dbReference type="NCBI Taxonomy" id="6523"/>
    <lineage>
        <taxon>Eukaryota</taxon>
        <taxon>Metazoa</taxon>
        <taxon>Spiralia</taxon>
        <taxon>Lophotrochozoa</taxon>
        <taxon>Mollusca</taxon>
        <taxon>Gastropoda</taxon>
        <taxon>Heterobranchia</taxon>
        <taxon>Euthyneura</taxon>
        <taxon>Panpulmonata</taxon>
        <taxon>Hygrophila</taxon>
        <taxon>Lymnaeoidea</taxon>
        <taxon>Lymnaeidae</taxon>
        <taxon>Lymnaea</taxon>
    </lineage>
</organism>
<dbReference type="Pfam" id="PF10127">
    <property type="entry name" value="RlaP"/>
    <property type="match status" value="1"/>
</dbReference>
<sequence length="494" mass="56972">MSLSLESPVYEATYFISKCINLDGLDQCIKTCVWACRDHSNSPHPREILSSAHHKGPVILIFSVNNQHGWHGYCESLFNESPRTSSSYPTSNGTPPQEVGFISSQGISKFGGNDNADSAQPTLCNKAEYFFRDKNSWHHFNVRWLKHFLTFNKQACLKFEHTQHLLLPDGTPVNNSRNWQLVEERVGRELCELIDEHHQKLSIYKQLKEEEKLGRNEESFFKEEAATLGTEVCGGWTAVIRKVERDLGKVHLACPFGSQRYNCSLPESDNDVFIVYQAKTTQVLSLDPPRQTIKNSERELVDYTVLELQRYCELLLAGDQRCIETLFLEETKAVALSTCQWRQLCKLRHHLLNRSCFDKYMKEAQGNTGLKQLQKWKDNNPVVDQLTPKLNKLSYISIRLLQNARDLVALKTLKVYRDEDSVQRKELLDVRQGKYSYSELMGLVESYLREIEKSEANLSDVDMAVAKRKVENWLLMCRIQDLDINPYQPADQNL</sequence>
<dbReference type="PANTHER" id="PTHR34817">
    <property type="entry name" value="NUCLEOTIDYLTRANSFERASE"/>
    <property type="match status" value="1"/>
</dbReference>
<dbReference type="InterPro" id="IPR007275">
    <property type="entry name" value="YTH_domain"/>
</dbReference>
<keyword evidence="3" id="KW-1185">Reference proteome</keyword>
<accession>A0AAV2I9L4</accession>
<dbReference type="Proteomes" id="UP001497497">
    <property type="component" value="Unassembled WGS sequence"/>
</dbReference>
<dbReference type="CDD" id="cd21134">
    <property type="entry name" value="YTH"/>
    <property type="match status" value="1"/>
</dbReference>
<comment type="caution">
    <text evidence="2">The sequence shown here is derived from an EMBL/GenBank/DDBJ whole genome shotgun (WGS) entry which is preliminary data.</text>
</comment>
<dbReference type="Pfam" id="PF04146">
    <property type="entry name" value="YTH"/>
    <property type="match status" value="1"/>
</dbReference>
<protein>
    <recommendedName>
        <fullName evidence="1">YTH domain-containing protein</fullName>
    </recommendedName>
</protein>
<dbReference type="PANTHER" id="PTHR34817:SF1">
    <property type="entry name" value="NUCLEOTIDYLTRANSFERASE"/>
    <property type="match status" value="1"/>
</dbReference>
<reference evidence="2 3" key="1">
    <citation type="submission" date="2024-04" db="EMBL/GenBank/DDBJ databases">
        <authorList>
            <consortium name="Genoscope - CEA"/>
            <person name="William W."/>
        </authorList>
    </citation>
    <scope>NUCLEOTIDE SEQUENCE [LARGE SCALE GENOMIC DNA]</scope>
</reference>
<dbReference type="AlphaFoldDB" id="A0AAV2I9L4"/>
<dbReference type="Gene3D" id="3.10.590.10">
    <property type="entry name" value="ph1033 like domains"/>
    <property type="match status" value="1"/>
</dbReference>
<feature type="domain" description="YTH" evidence="1">
    <location>
        <begin position="13"/>
        <end position="194"/>
    </location>
</feature>
<dbReference type="InterPro" id="IPR018775">
    <property type="entry name" value="RlaP"/>
</dbReference>
<evidence type="ECO:0000259" key="1">
    <source>
        <dbReference type="Pfam" id="PF04146"/>
    </source>
</evidence>
<dbReference type="EMBL" id="CAXITT010000552">
    <property type="protein sequence ID" value="CAL1543502.1"/>
    <property type="molecule type" value="Genomic_DNA"/>
</dbReference>
<evidence type="ECO:0000313" key="3">
    <source>
        <dbReference type="Proteomes" id="UP001497497"/>
    </source>
</evidence>
<dbReference type="GO" id="GO:0003723">
    <property type="term" value="F:RNA binding"/>
    <property type="evidence" value="ECO:0007669"/>
    <property type="project" value="InterPro"/>
</dbReference>
<evidence type="ECO:0000313" key="2">
    <source>
        <dbReference type="EMBL" id="CAL1543502.1"/>
    </source>
</evidence>
<name>A0AAV2I9L4_LYMST</name>
<gene>
    <name evidence="2" type="ORF">GSLYS_00017036001</name>
</gene>
<proteinExistence type="predicted"/>